<keyword evidence="16 22" id="KW-1015">Disulfide bond</keyword>
<dbReference type="GO" id="GO:0005509">
    <property type="term" value="F:calcium ion binding"/>
    <property type="evidence" value="ECO:0007669"/>
    <property type="project" value="InterPro"/>
</dbReference>
<feature type="domain" description="EGF-like" evidence="26">
    <location>
        <begin position="27"/>
        <end position="63"/>
    </location>
</feature>
<dbReference type="PROSITE" id="PS50258">
    <property type="entry name" value="LNR"/>
    <property type="match status" value="1"/>
</dbReference>
<feature type="disulfide bond" evidence="22">
    <location>
        <begin position="456"/>
        <end position="465"/>
    </location>
</feature>
<feature type="disulfide bond" evidence="22">
    <location>
        <begin position="206"/>
        <end position="215"/>
    </location>
</feature>
<feature type="disulfide bond" evidence="22">
    <location>
        <begin position="289"/>
        <end position="298"/>
    </location>
</feature>
<dbReference type="Pfam" id="PF12661">
    <property type="entry name" value="hEGF"/>
    <property type="match status" value="6"/>
</dbReference>
<dbReference type="FunFam" id="2.10.25.10:FF:000471">
    <property type="entry name" value="Protein lin-12"/>
    <property type="match status" value="1"/>
</dbReference>
<dbReference type="InterPro" id="IPR000152">
    <property type="entry name" value="EGF-type_Asp/Asn_hydroxyl_site"/>
</dbReference>
<evidence type="ECO:0000256" key="13">
    <source>
        <dbReference type="ARBA" id="ARBA00023015"/>
    </source>
</evidence>
<evidence type="ECO:0000256" key="24">
    <source>
        <dbReference type="SAM" id="Phobius"/>
    </source>
</evidence>
<dbReference type="GO" id="GO:0005634">
    <property type="term" value="C:nucleus"/>
    <property type="evidence" value="ECO:0007669"/>
    <property type="project" value="UniProtKB-SubCell"/>
</dbReference>
<feature type="region of interest" description="Disordered" evidence="23">
    <location>
        <begin position="1742"/>
        <end position="1761"/>
    </location>
</feature>
<reference evidence="28" key="1">
    <citation type="submission" date="2024-06" db="EMBL/GenBank/DDBJ databases">
        <authorList>
            <person name="Liu X."/>
            <person name="Lenzi L."/>
            <person name="Haldenby T S."/>
            <person name="Uol C."/>
        </authorList>
    </citation>
    <scope>NUCLEOTIDE SEQUENCE</scope>
</reference>
<feature type="disulfide bond" evidence="22">
    <location>
        <begin position="251"/>
        <end position="260"/>
    </location>
</feature>
<feature type="domain" description="LNR" evidence="27">
    <location>
        <begin position="1103"/>
        <end position="1150"/>
    </location>
</feature>
<keyword evidence="15 24" id="KW-0472">Membrane</keyword>
<feature type="disulfide bond" evidence="22">
    <location>
        <begin position="822"/>
        <end position="839"/>
    </location>
</feature>
<feature type="domain" description="EGF-like" evidence="26">
    <location>
        <begin position="103"/>
        <end position="140"/>
    </location>
</feature>
<dbReference type="SUPFAM" id="SSF48403">
    <property type="entry name" value="Ankyrin repeat"/>
    <property type="match status" value="1"/>
</dbReference>
<dbReference type="InterPro" id="IPR049883">
    <property type="entry name" value="NOTCH1_EGF-like"/>
</dbReference>
<feature type="repeat" description="ANK" evidence="21">
    <location>
        <begin position="1948"/>
        <end position="1980"/>
    </location>
</feature>
<feature type="domain" description="EGF-like" evidence="26">
    <location>
        <begin position="572"/>
        <end position="612"/>
    </location>
</feature>
<keyword evidence="20" id="KW-0539">Nucleus</keyword>
<dbReference type="SMART" id="SM00181">
    <property type="entry name" value="EGF"/>
    <property type="match status" value="19"/>
</dbReference>
<feature type="repeat" description="ANK" evidence="21">
    <location>
        <begin position="1780"/>
        <end position="1812"/>
    </location>
</feature>
<dbReference type="SMART" id="SM00004">
    <property type="entry name" value="NL"/>
    <property type="match status" value="3"/>
</dbReference>
<proteinExistence type="inferred from homology"/>
<dbReference type="FunFam" id="2.10.25.10:FF:000246">
    <property type="entry name" value="EGF-like repeat and discoidin I-like domain-containing protein 3"/>
    <property type="match status" value="1"/>
</dbReference>
<feature type="domain" description="EGF-like" evidence="26">
    <location>
        <begin position="263"/>
        <end position="299"/>
    </location>
</feature>
<feature type="domain" description="EGF-like" evidence="26">
    <location>
        <begin position="903"/>
        <end position="956"/>
    </location>
</feature>
<dbReference type="SUPFAM" id="SSF90193">
    <property type="entry name" value="Notch domain"/>
    <property type="match status" value="2"/>
</dbReference>
<feature type="transmembrane region" description="Helical" evidence="24">
    <location>
        <begin position="1384"/>
        <end position="1406"/>
    </location>
</feature>
<sequence>MMTDHREVLLARLVLIAVWGFAFIEAMKPSCQELGCLNGGTCVDQDESSTCICVPGFAGHRCERYDPCSKNPCRPNSQCISNNLGRYTCICPPGWTGPNCYDDIDECSIGSPCEHGGTCVNTPGSYSCACQPGYTGPRCEEEILECAPGPCLHGGTCIDGINKYTCVCAAGFEGPNCEYETNECANSPCANGAQCEDLSGSYRCHCLTGWTGSHCTIPVTPCFNSPCLNNGTCENLAAESNGRLQNFRCHCPPGFHGDLCEIDVDDCVNATCLNGGLCIDEPNGWHCVCSSGYSGRFCENIVQPTTISISSPRVTSGSISISTAVRTTATPYREILPFFSPTTLGPSQGRPDACQNFSCLNGGTCIDHNTCKCQPGFTGQRCQIPSDPCFLRPCLNGGRCSTTGQLDSSTGVNYKCTCQPGFAGPRCESNVYDCSGHPCKPYGICVDHINGYSCECLTGTYGAHCEFRRGGGRSNFEKWPSATRMMTNEFDYVPDARQSIDWMRSAARASVTDIGSSWACTNRSCANLARCIPSGFGHVNSTRNAVAVAGVDYTCQCDWAVGRFRGLLCEVDVDECAPSFGPPPCQNGGQCVNTYGSHFCRCPLGFEGRHCEYRLDPCVVAGNRTLCQNGGRCSSNEWGTTCSCPPGFTGPQCEIEINDCAGHPCRNGGTCLDLINSYVCLCPTGFKGRDCEQPKGENFDIFCKPGENCTLQKCENGGVPVLSGGQAVCKCPYGFFGLQCEGQVNFCHMSTKDVQDFEDVEFERSVYSVLSVIHHSERALSADQTKNLLKALYAARLLGSANSDVQDADEPLLTNISVLGPCHSRGTSECLPLIGGFQCHCHLDFTGDLCDTSRDFCLEASLRVRSSYCLNGGRCENRVGVNSTGLALCNCPPGFGGPRCQTYTDHCLLNPCQHGGLCQPRDDYLLPLSPTGSPSSSSYRGYDCICTSGWAGVHCEANISQACELEMNCKNEASCIVREGHSECSCLPGYCGKFCEREGEECQGVVQPSVVRRPPTLVNSQLCLALDCPSKRNNKRCDQECNHFACDFDGHECLFIAPEPLRPSSVLERNENLLDLNVSSLVTVTEEQEQSATPQPATPWVNCSAMSMLGVPCDQMFDDGKCDAACANEGCLFDGWDCERKTNETQCPKSCHSTLSDGFCQPHCNSSVCLFDGGDCLPKPRLPFDSIDYNRTALSGDLVLLVGMSPVQLLEEGYQTPPLQDLLNGLSKLLHLRVVVKRHSLTKKPMIYEVLLNAPLESLILSDPQGLLGTFELINISMGSNTTLLRRTARQAVSSSPPVRGHLTASSQVYMQLDASTCLAKGGSCFQHVDAAAQFVTAAMRHRDYRFLHNVLSVQSTRPSPPAKSDHRSFFEWFDLGWLWSPNWLIYVLLALLALFIVCLLIGVLFTASHYHAQHRIGYHGTQNRYSLSSYVQAISRKRTAKKLQRAKIWFPENGLLDGSKLSTKTSLVGGYGYKTTLSNLSSTGGVRHSPGDRGTGKSNHHMIEQKGCAQSDMMWYLTNEPSNSTEGMRQSSLLLKNAAETSSVSGLTGSDDRNRFWTTKTFGRDQPKTDPSQDTAVHASRYATPAANVDQRFSRTKTGGSNLPSSSSDSAAVGPPPPTLSESYEGSSSTASTTVGGGSDQEVIVGCEQSNMDRPRITAGVVPSEQKLTPSVEWDFYGVIRQLCSGNGLDDVPAPPVSATTRTNTGCLAEVTKPFGVISDVDFLRQLLHHLSSLDQEQYKSELKTAQTEELREPEGQPQRSLAQISHLQRLLDSRVPETGETLLHVAARMNQAVSVTDLLDYGANPTAVDNAGRTVLLTAVCACAMESIHAIISHPNAGSNPLCYVPSLLTDSTTPLIQSVKLGDVDSFKLILHAMNVLICNLAKGTNPNVPCYSQMPSSSSSCLPTDVQPKEMCTFRSSDAPPSSSNPVHEDNVMSLLDLNIADNSGRTALHWAAVTDQPELVSRLLEAGAAYDVQTIYDETPLALAAREGAFASCRILLSVGANQDLADYLDRTPKNLAELGSHTEVVRLLEAFATLSSMPAMSRGNPYTNRLAVDVNDLYSTRMIAGEFATPRFQNLPKCCDSRGCGNTVCGKRSNCCSVSSNSTNQIFTRRPKSAAQMEGQTVAGIPSGCNWPSIYEGHDMKYPRYRRTPAEHGGPVQNATITTATTTITTTTKSGPSLTRLIKPEIYAENSFQTIVSASKLNVIPNTSSFDSPLLYHPELTQNPFPPTCTDPSGCDTDQLLVPPKPEKVGVVGGDNHIMSSDSESPNHWSSSPSDTSPKHTRMVLSATAATTTTSACQMISRDSLPSTHSCYGGVGGTPHHQFTNWSRLFTSSNVHMLDPVPGSMYVSREAAYRQF</sequence>
<evidence type="ECO:0000256" key="23">
    <source>
        <dbReference type="SAM" id="MobiDB-lite"/>
    </source>
</evidence>
<feature type="repeat" description="ANK" evidence="21">
    <location>
        <begin position="1981"/>
        <end position="2013"/>
    </location>
</feature>
<dbReference type="PROSITE" id="PS00010">
    <property type="entry name" value="ASX_HYDROXYL"/>
    <property type="match status" value="5"/>
</dbReference>
<dbReference type="GO" id="GO:0007157">
    <property type="term" value="P:heterophilic cell-cell adhesion via plasma membrane cell adhesion molecules"/>
    <property type="evidence" value="ECO:0007669"/>
    <property type="project" value="TreeGrafter"/>
</dbReference>
<feature type="disulfide bond" evidence="22">
    <location>
        <begin position="373"/>
        <end position="382"/>
    </location>
</feature>
<dbReference type="InterPro" id="IPR009030">
    <property type="entry name" value="Growth_fac_rcpt_cys_sf"/>
</dbReference>
<comment type="similarity">
    <text evidence="4">Belongs to the NOTCH family.</text>
</comment>
<keyword evidence="11" id="KW-0914">Notch signaling pathway</keyword>
<evidence type="ECO:0000256" key="6">
    <source>
        <dbReference type="ARBA" id="ARBA00022536"/>
    </source>
</evidence>
<keyword evidence="14 21" id="KW-0040">ANK repeat</keyword>
<evidence type="ECO:0000256" key="16">
    <source>
        <dbReference type="ARBA" id="ARBA00023157"/>
    </source>
</evidence>
<dbReference type="GO" id="GO:0032991">
    <property type="term" value="C:protein-containing complex"/>
    <property type="evidence" value="ECO:0007669"/>
    <property type="project" value="TreeGrafter"/>
</dbReference>
<feature type="region of interest" description="Disordered" evidence="23">
    <location>
        <begin position="2260"/>
        <end position="2286"/>
    </location>
</feature>
<dbReference type="PROSITE" id="PS50088">
    <property type="entry name" value="ANK_REPEAT"/>
    <property type="match status" value="3"/>
</dbReference>
<dbReference type="FunFam" id="2.10.25.10:FF:000122">
    <property type="entry name" value="Protein crumbs homolog 2"/>
    <property type="match status" value="1"/>
</dbReference>
<dbReference type="PANTHER" id="PTHR24049">
    <property type="entry name" value="CRUMBS FAMILY MEMBER"/>
    <property type="match status" value="1"/>
</dbReference>
<evidence type="ECO:0000256" key="21">
    <source>
        <dbReference type="PROSITE-ProRule" id="PRU00023"/>
    </source>
</evidence>
<dbReference type="Pfam" id="PF07645">
    <property type="entry name" value="EGF_CA"/>
    <property type="match status" value="2"/>
</dbReference>
<keyword evidence="8 25" id="KW-0732">Signal</keyword>
<dbReference type="Gene3D" id="2.10.25.10">
    <property type="entry name" value="Laminin"/>
    <property type="match status" value="16"/>
</dbReference>
<dbReference type="InterPro" id="IPR051022">
    <property type="entry name" value="Notch_Cell-Fate_Det"/>
</dbReference>
<evidence type="ECO:0000256" key="14">
    <source>
        <dbReference type="ARBA" id="ARBA00023043"/>
    </source>
</evidence>
<feature type="domain" description="EGF-like" evidence="26">
    <location>
        <begin position="350"/>
        <end position="383"/>
    </location>
</feature>
<feature type="disulfide bond" evidence="22">
    <location>
        <begin position="841"/>
        <end position="850"/>
    </location>
</feature>
<evidence type="ECO:0000313" key="29">
    <source>
        <dbReference type="Proteomes" id="UP001497525"/>
    </source>
</evidence>
<dbReference type="FunFam" id="2.10.25.10:FF:000125">
    <property type="entry name" value="Neurogenic locus notch protein-like"/>
    <property type="match status" value="1"/>
</dbReference>
<keyword evidence="6 22" id="KW-0245">EGF-like domain</keyword>
<evidence type="ECO:0008006" key="30">
    <source>
        <dbReference type="Google" id="ProtNLM"/>
    </source>
</evidence>
<evidence type="ECO:0000256" key="12">
    <source>
        <dbReference type="ARBA" id="ARBA00022989"/>
    </source>
</evidence>
<feature type="domain" description="EGF-like" evidence="26">
    <location>
        <begin position="64"/>
        <end position="101"/>
    </location>
</feature>
<dbReference type="Proteomes" id="UP001497525">
    <property type="component" value="Unassembled WGS sequence"/>
</dbReference>
<feature type="disulfide bond" evidence="22">
    <location>
        <begin position="53"/>
        <end position="62"/>
    </location>
</feature>
<dbReference type="PROSITE" id="PS01186">
    <property type="entry name" value="EGF_2"/>
    <property type="match status" value="16"/>
</dbReference>
<gene>
    <name evidence="28" type="ORF">CDAUBV1_LOCUS3226</name>
</gene>
<evidence type="ECO:0000256" key="8">
    <source>
        <dbReference type="ARBA" id="ARBA00022729"/>
    </source>
</evidence>
<feature type="compositionally biased region" description="Basic and acidic residues" evidence="23">
    <location>
        <begin position="1742"/>
        <end position="1756"/>
    </location>
</feature>
<organism evidence="28 29">
    <name type="scientific">Calicophoron daubneyi</name>
    <name type="common">Rumen fluke</name>
    <name type="synonym">Paramphistomum daubneyi</name>
    <dbReference type="NCBI Taxonomy" id="300641"/>
    <lineage>
        <taxon>Eukaryota</taxon>
        <taxon>Metazoa</taxon>
        <taxon>Spiralia</taxon>
        <taxon>Lophotrochozoa</taxon>
        <taxon>Platyhelminthes</taxon>
        <taxon>Trematoda</taxon>
        <taxon>Digenea</taxon>
        <taxon>Plagiorchiida</taxon>
        <taxon>Pronocephalata</taxon>
        <taxon>Paramphistomoidea</taxon>
        <taxon>Paramphistomidae</taxon>
        <taxon>Calicophoron</taxon>
    </lineage>
</organism>
<dbReference type="InterPro" id="IPR035993">
    <property type="entry name" value="Notch-like_dom_sf"/>
</dbReference>
<dbReference type="FunFam" id="2.10.25.10:FF:000173">
    <property type="entry name" value="Neurogenic locus notch protein 2"/>
    <property type="match status" value="1"/>
</dbReference>
<evidence type="ECO:0000256" key="3">
    <source>
        <dbReference type="ARBA" id="ARBA00004613"/>
    </source>
</evidence>
<feature type="domain" description="EGF-like" evidence="26">
    <location>
        <begin position="656"/>
        <end position="692"/>
    </location>
</feature>
<dbReference type="SUPFAM" id="SSF57196">
    <property type="entry name" value="EGF/Laminin"/>
    <property type="match status" value="10"/>
</dbReference>
<dbReference type="Pfam" id="PF00008">
    <property type="entry name" value="EGF"/>
    <property type="match status" value="5"/>
</dbReference>
<evidence type="ECO:0000256" key="18">
    <source>
        <dbReference type="ARBA" id="ARBA00023163"/>
    </source>
</evidence>
<protein>
    <recommendedName>
        <fullName evidence="30">Notch</fullName>
    </recommendedName>
</protein>
<evidence type="ECO:0000259" key="27">
    <source>
        <dbReference type="PROSITE" id="PS50258"/>
    </source>
</evidence>
<evidence type="ECO:0000256" key="1">
    <source>
        <dbReference type="ARBA" id="ARBA00004123"/>
    </source>
</evidence>
<feature type="disulfide bond" evidence="22">
    <location>
        <begin position="891"/>
        <end position="900"/>
    </location>
</feature>
<dbReference type="SMART" id="SM00248">
    <property type="entry name" value="ANK"/>
    <property type="match status" value="5"/>
</dbReference>
<dbReference type="InterPro" id="IPR000800">
    <property type="entry name" value="Notch_dom"/>
</dbReference>
<keyword evidence="18" id="KW-0804">Transcription</keyword>
<evidence type="ECO:0000256" key="11">
    <source>
        <dbReference type="ARBA" id="ARBA00022976"/>
    </source>
</evidence>
<evidence type="ECO:0000256" key="25">
    <source>
        <dbReference type="SAM" id="SignalP"/>
    </source>
</evidence>
<dbReference type="PRINTS" id="PR01983">
    <property type="entry name" value="NOTCH"/>
</dbReference>
<feature type="compositionally biased region" description="Low complexity" evidence="23">
    <location>
        <begin position="2266"/>
        <end position="2282"/>
    </location>
</feature>
<keyword evidence="5" id="KW-0964">Secreted</keyword>
<feature type="disulfide bond" evidence="22">
    <location>
        <begin position="986"/>
        <end position="995"/>
    </location>
</feature>
<dbReference type="PROSITE" id="PS50026">
    <property type="entry name" value="EGF_3"/>
    <property type="match status" value="18"/>
</dbReference>
<feature type="disulfide bond" evidence="22">
    <location>
        <begin position="731"/>
        <end position="740"/>
    </location>
</feature>
<dbReference type="InterPro" id="IPR018097">
    <property type="entry name" value="EGF_Ca-bd_CS"/>
</dbReference>
<dbReference type="Gene3D" id="3.30.70.3310">
    <property type="match status" value="1"/>
</dbReference>
<dbReference type="FunFam" id="2.10.25.10:FF:000472">
    <property type="entry name" value="Uncharacterized protein, isoform A"/>
    <property type="match status" value="2"/>
</dbReference>
<keyword evidence="17" id="KW-0010">Activator</keyword>
<dbReference type="PROSITE" id="PS01187">
    <property type="entry name" value="EGF_CA"/>
    <property type="match status" value="3"/>
</dbReference>
<evidence type="ECO:0000256" key="17">
    <source>
        <dbReference type="ARBA" id="ARBA00023159"/>
    </source>
</evidence>
<evidence type="ECO:0000256" key="9">
    <source>
        <dbReference type="ARBA" id="ARBA00022737"/>
    </source>
</evidence>
<dbReference type="GO" id="GO:0045197">
    <property type="term" value="P:establishment or maintenance of epithelial cell apical/basal polarity"/>
    <property type="evidence" value="ECO:0007669"/>
    <property type="project" value="TreeGrafter"/>
</dbReference>
<feature type="signal peptide" evidence="25">
    <location>
        <begin position="1"/>
        <end position="26"/>
    </location>
</feature>
<feature type="disulfide bond" evidence="22">
    <location>
        <begin position="644"/>
        <end position="653"/>
    </location>
</feature>
<evidence type="ECO:0000256" key="15">
    <source>
        <dbReference type="ARBA" id="ARBA00023136"/>
    </source>
</evidence>
<evidence type="ECO:0000256" key="2">
    <source>
        <dbReference type="ARBA" id="ARBA00004251"/>
    </source>
</evidence>
<feature type="disulfide bond" evidence="22">
    <location>
        <begin position="946"/>
        <end position="955"/>
    </location>
</feature>
<dbReference type="GO" id="GO:0030154">
    <property type="term" value="P:cell differentiation"/>
    <property type="evidence" value="ECO:0007669"/>
    <property type="project" value="UniProtKB-KW"/>
</dbReference>
<feature type="domain" description="EGF-like" evidence="26">
    <location>
        <begin position="813"/>
        <end position="851"/>
    </location>
</feature>
<dbReference type="PANTHER" id="PTHR24049:SF22">
    <property type="entry name" value="DROSOPHILA CRUMBS HOMOLOG"/>
    <property type="match status" value="1"/>
</dbReference>
<keyword evidence="7 24" id="KW-0812">Transmembrane</keyword>
<feature type="domain" description="EGF-like" evidence="26">
    <location>
        <begin position="959"/>
        <end position="996"/>
    </location>
</feature>
<feature type="chain" id="PRO_5043965766" description="Notch" evidence="25">
    <location>
        <begin position="27"/>
        <end position="2362"/>
    </location>
</feature>
<keyword evidence="19" id="KW-0325">Glycoprotein</keyword>
<feature type="disulfide bond" evidence="22">
    <location>
        <begin position="168"/>
        <end position="177"/>
    </location>
</feature>
<evidence type="ECO:0000256" key="22">
    <source>
        <dbReference type="PROSITE-ProRule" id="PRU00076"/>
    </source>
</evidence>
<evidence type="ECO:0000256" key="10">
    <source>
        <dbReference type="ARBA" id="ARBA00022782"/>
    </source>
</evidence>
<dbReference type="InterPro" id="IPR001881">
    <property type="entry name" value="EGF-like_Ca-bd_dom"/>
</dbReference>
<dbReference type="InterPro" id="IPR002110">
    <property type="entry name" value="Ankyrin_rpt"/>
</dbReference>
<dbReference type="EMBL" id="CAXLJL010000079">
    <property type="protein sequence ID" value="CAL5131034.1"/>
    <property type="molecule type" value="Genomic_DNA"/>
</dbReference>
<keyword evidence="12 24" id="KW-1133">Transmembrane helix</keyword>
<feature type="domain" description="EGF-like" evidence="26">
    <location>
        <begin position="180"/>
        <end position="216"/>
    </location>
</feature>
<dbReference type="Gene3D" id="1.25.40.20">
    <property type="entry name" value="Ankyrin repeat-containing domain"/>
    <property type="match status" value="1"/>
</dbReference>
<feature type="region of interest" description="Disordered" evidence="23">
    <location>
        <begin position="1543"/>
        <end position="1641"/>
    </location>
</feature>
<evidence type="ECO:0000256" key="5">
    <source>
        <dbReference type="ARBA" id="ARBA00022525"/>
    </source>
</evidence>
<dbReference type="PROSITE" id="PS00022">
    <property type="entry name" value="EGF_1"/>
    <property type="match status" value="18"/>
</dbReference>
<feature type="domain" description="EGF-like" evidence="26">
    <location>
        <begin position="385"/>
        <end position="428"/>
    </location>
</feature>
<dbReference type="GO" id="GO:0007219">
    <property type="term" value="P:Notch signaling pathway"/>
    <property type="evidence" value="ECO:0007669"/>
    <property type="project" value="UniProtKB-KW"/>
</dbReference>
<feature type="domain" description="EGF-like" evidence="26">
    <location>
        <begin position="430"/>
        <end position="466"/>
    </location>
</feature>
<dbReference type="PROSITE" id="PS50297">
    <property type="entry name" value="ANK_REP_REGION"/>
    <property type="match status" value="2"/>
</dbReference>
<dbReference type="Pfam" id="PF00066">
    <property type="entry name" value="Notch"/>
    <property type="match status" value="3"/>
</dbReference>
<dbReference type="GO" id="GO:0007399">
    <property type="term" value="P:nervous system development"/>
    <property type="evidence" value="ECO:0007669"/>
    <property type="project" value="UniProtKB-ARBA"/>
</dbReference>
<dbReference type="Gene3D" id="4.10.470.20">
    <property type="match status" value="2"/>
</dbReference>
<evidence type="ECO:0000256" key="20">
    <source>
        <dbReference type="ARBA" id="ARBA00023242"/>
    </source>
</evidence>
<feature type="compositionally biased region" description="Low complexity" evidence="23">
    <location>
        <begin position="1621"/>
        <end position="1635"/>
    </location>
</feature>
<evidence type="ECO:0000256" key="4">
    <source>
        <dbReference type="ARBA" id="ARBA00005847"/>
    </source>
</evidence>
<comment type="subcellular location">
    <subcellularLocation>
        <location evidence="2">Cell membrane</location>
        <topology evidence="2">Single-pass type I membrane protein</topology>
    </subcellularLocation>
    <subcellularLocation>
        <location evidence="1">Nucleus</location>
    </subcellularLocation>
    <subcellularLocation>
        <location evidence="3">Secreted</location>
    </subcellularLocation>
</comment>
<dbReference type="SUPFAM" id="SSF57184">
    <property type="entry name" value="Growth factor receptor domain"/>
    <property type="match status" value="3"/>
</dbReference>
<keyword evidence="13" id="KW-0805">Transcription regulation</keyword>
<evidence type="ECO:0000259" key="26">
    <source>
        <dbReference type="PROSITE" id="PS50026"/>
    </source>
</evidence>
<evidence type="ECO:0000256" key="19">
    <source>
        <dbReference type="ARBA" id="ARBA00023180"/>
    </source>
</evidence>
<keyword evidence="9" id="KW-0677">Repeat</keyword>
<feature type="disulfide bond" evidence="22">
    <location>
        <begin position="418"/>
        <end position="427"/>
    </location>
</feature>
<feature type="compositionally biased region" description="Low complexity" evidence="23">
    <location>
        <begin position="1605"/>
        <end position="1614"/>
    </location>
</feature>
<feature type="domain" description="EGF-like" evidence="26">
    <location>
        <begin position="142"/>
        <end position="178"/>
    </location>
</feature>
<accession>A0AAV2T1I6</accession>
<comment type="caution">
    <text evidence="22">Lacks conserved residue(s) required for the propagation of feature annotation.</text>
</comment>
<dbReference type="InterPro" id="IPR036770">
    <property type="entry name" value="Ankyrin_rpt-contain_sf"/>
</dbReference>
<feature type="disulfide bond" evidence="22">
    <location>
        <begin position="682"/>
        <end position="691"/>
    </location>
</feature>
<feature type="domain" description="EGF-like" evidence="26">
    <location>
        <begin position="853"/>
        <end position="901"/>
    </location>
</feature>
<feature type="disulfide bond" evidence="22">
    <location>
        <begin position="91"/>
        <end position="100"/>
    </location>
</feature>
<feature type="disulfide bond" evidence="22">
    <location>
        <begin position="130"/>
        <end position="139"/>
    </location>
</feature>
<comment type="caution">
    <text evidence="28">The sequence shown here is derived from an EMBL/GenBank/DDBJ whole genome shotgun (WGS) entry which is preliminary data.</text>
</comment>
<feature type="disulfide bond" evidence="22">
    <location>
        <begin position="602"/>
        <end position="611"/>
    </location>
</feature>
<evidence type="ECO:0000313" key="28">
    <source>
        <dbReference type="EMBL" id="CAL5131034.1"/>
    </source>
</evidence>
<evidence type="ECO:0000256" key="7">
    <source>
        <dbReference type="ARBA" id="ARBA00022692"/>
    </source>
</evidence>
<dbReference type="SMART" id="SM00179">
    <property type="entry name" value="EGF_CA"/>
    <property type="match status" value="14"/>
</dbReference>
<feature type="domain" description="EGF-like" evidence="26">
    <location>
        <begin position="705"/>
        <end position="741"/>
    </location>
</feature>
<dbReference type="InterPro" id="IPR000742">
    <property type="entry name" value="EGF"/>
</dbReference>
<dbReference type="CDD" id="cd00054">
    <property type="entry name" value="EGF_CA"/>
    <property type="match status" value="12"/>
</dbReference>
<keyword evidence="10" id="KW-0221">Differentiation</keyword>
<dbReference type="GO" id="GO:0005576">
    <property type="term" value="C:extracellular region"/>
    <property type="evidence" value="ECO:0007669"/>
    <property type="project" value="UniProtKB-SubCell"/>
</dbReference>
<name>A0AAV2T1I6_CALDB</name>
<dbReference type="GO" id="GO:0005886">
    <property type="term" value="C:plasma membrane"/>
    <property type="evidence" value="ECO:0007669"/>
    <property type="project" value="UniProtKB-SubCell"/>
</dbReference>
<dbReference type="InterPro" id="IPR013032">
    <property type="entry name" value="EGF-like_CS"/>
</dbReference>
<dbReference type="FunFam" id="2.10.25.10:FF:000045">
    <property type="entry name" value="Slit guidance ligand 2"/>
    <property type="match status" value="1"/>
</dbReference>
<feature type="domain" description="EGF-like" evidence="26">
    <location>
        <begin position="218"/>
        <end position="261"/>
    </location>
</feature>
<dbReference type="Pfam" id="PF00023">
    <property type="entry name" value="Ank"/>
    <property type="match status" value="2"/>
</dbReference>
<feature type="domain" description="EGF-like" evidence="26">
    <location>
        <begin position="614"/>
        <end position="654"/>
    </location>
</feature>